<feature type="region of interest" description="Disordered" evidence="2">
    <location>
        <begin position="331"/>
        <end position="449"/>
    </location>
</feature>
<dbReference type="PROSITE" id="PS50011">
    <property type="entry name" value="PROTEIN_KINASE_DOM"/>
    <property type="match status" value="1"/>
</dbReference>
<dbReference type="InterPro" id="IPR011009">
    <property type="entry name" value="Kinase-like_dom_sf"/>
</dbReference>
<dbReference type="PhylomeDB" id="A0A0G4G6N8"/>
<dbReference type="InParanoid" id="A0A0G4G6N8"/>
<proteinExistence type="predicted"/>
<protein>
    <recommendedName>
        <fullName evidence="1">Casein kinase I</fullName>
    </recommendedName>
</protein>
<dbReference type="OrthoDB" id="5979581at2759"/>
<feature type="compositionally biased region" description="Low complexity" evidence="2">
    <location>
        <begin position="413"/>
        <end position="433"/>
    </location>
</feature>
<feature type="compositionally biased region" description="Pro residues" evidence="2">
    <location>
        <begin position="434"/>
        <end position="444"/>
    </location>
</feature>
<dbReference type="STRING" id="1169540.A0A0G4G6N8"/>
<feature type="region of interest" description="Disordered" evidence="2">
    <location>
        <begin position="99"/>
        <end position="124"/>
    </location>
</feature>
<keyword evidence="5" id="KW-1185">Reference proteome</keyword>
<dbReference type="InterPro" id="IPR050235">
    <property type="entry name" value="CK1_Ser-Thr_kinase"/>
</dbReference>
<feature type="compositionally biased region" description="Gly residues" evidence="2">
    <location>
        <begin position="386"/>
        <end position="412"/>
    </location>
</feature>
<feature type="compositionally biased region" description="Pro residues" evidence="2">
    <location>
        <begin position="783"/>
        <end position="802"/>
    </location>
</feature>
<organism evidence="4 5">
    <name type="scientific">Vitrella brassicaformis (strain CCMP3155)</name>
    <dbReference type="NCBI Taxonomy" id="1169540"/>
    <lineage>
        <taxon>Eukaryota</taxon>
        <taxon>Sar</taxon>
        <taxon>Alveolata</taxon>
        <taxon>Colpodellida</taxon>
        <taxon>Vitrellaceae</taxon>
        <taxon>Vitrella</taxon>
    </lineage>
</organism>
<dbReference type="SUPFAM" id="SSF56112">
    <property type="entry name" value="Protein kinase-like (PK-like)"/>
    <property type="match status" value="1"/>
</dbReference>
<evidence type="ECO:0000313" key="4">
    <source>
        <dbReference type="EMBL" id="CEM24028.1"/>
    </source>
</evidence>
<sequence length="1358" mass="145610">MADGSRGKEALNDATRGGSGAPATHPPPSLPQNDPHVDDKAQPTSDLPTGPQGGGAASVGSAKAGSGQQDAADAKQATRSIVERVLEVLVREAVRHIHSAEEASDGQEGAAGAKQLDGEAAKVEASGGVMERVLLALVREAVRRIHSTQGSHRAAIPSPQKHQLKCSRSFAGRPSLEDSDTAPRLRRTKSSPDPAASLQHQDQQGGGGDADQDQDDDNDADQEDGDDDGNGGEEEEEEDEDVIVDTRPAPVRQEGVDAFVLCRAGKRLESLRLPISVGARKEYELQSMISVHRLTAQATVVSWEEGQDARKLICQMQRALQIPGREKDGFIAAETDTPPEPIDQNGGVDGPPLTASLRERITEALSDKSGESSGSGASDDQKDGGSGDGKGGGGSSAAGGEGAGSSGGGGREATGASASAASGGESPSAASSDSPPPPPSPPQEYGPKTLFDALECHPFCSLARQNFVYQYLNASAKLPICPKPVHYETQVVQQGAVKDGDFGSAAVDFYVNEQLDCDLESVMRYARQWAAGQTEGQEGDDWRPAKLILELSIEAVRSLRELHSHGLVHEHVKPRNMMVKYGHGKRVYLVDLKQCRPVRSKPGDDDETMGRNRRGMFSHSWHLAPIAMHNAEPPAFKDDLEGLCYSLLCLLKEKSLPWTDPNNILALGPLISLTLDNTLADLKRYTNIDEACDRLPGGVCAFVKEVLGYGRLQLPRYDHLIDLLRTAIDQLPASEHLRRLPFLDESLMPPGCRIARQFTDQHNLRRLKKLSSPPGAFAETELTPPPPTPPLPPHTPPSPPPVANRRMQGVTKRLRGMGLLALGAFGRAMTSQSLGSAAGGLRGPYRGTLAGALATQPSLDELRLGALMDPPPRFVWLPSEMTMVAEFLLWATQPPAYRLIKRAAKGDQGGSEPPAVTLSTLPENCLCGVTDFMTTLEIIGRVGTWASAFRPLAIRPEFHTRLTIAGEPEWHRFDLAVSSLWAPRMTLISTADIKPPPPRQPDKARIIVQKQPVGEGEVREIDSSMSPSPPFDSVNDSAMCVPFAHPLSSILTGAIRPPFIPPTLPAVKHYADPPSLFSAKSPLLHKAHTTGSTRTVLHPRSPSLQPLAINGVVGVLEASHSTLAELRVRDGRADLPAAAYGFKPPRPPGVDRSGDAMLEFPKLTTVVVPSDKANLSGFTKVAYVCRWSLPNLTTLTVTGGCRPHLSRSVTTSIHFAGGHHTDVAYEDATRILESSTAEHINREKFRGETLGVYVGAWMNNTDKMESVEVTDMPVDVLKAALWFSRDGGLPHLRRLTDTSGPDATDQTLRQLKTLLHKKGAPLADQIAVRQTADGSSDDGGEGEGSGEKRAYADRCHNP</sequence>
<evidence type="ECO:0000259" key="3">
    <source>
        <dbReference type="PROSITE" id="PS50011"/>
    </source>
</evidence>
<dbReference type="InterPro" id="IPR000719">
    <property type="entry name" value="Prot_kinase_dom"/>
</dbReference>
<evidence type="ECO:0000256" key="2">
    <source>
        <dbReference type="SAM" id="MobiDB-lite"/>
    </source>
</evidence>
<accession>A0A0G4G6N8</accession>
<feature type="region of interest" description="Disordered" evidence="2">
    <location>
        <begin position="148"/>
        <end position="249"/>
    </location>
</feature>
<gene>
    <name evidence="4" type="ORF">Vbra_4530</name>
</gene>
<feature type="region of interest" description="Disordered" evidence="2">
    <location>
        <begin position="772"/>
        <end position="805"/>
    </location>
</feature>
<evidence type="ECO:0000256" key="1">
    <source>
        <dbReference type="ARBA" id="ARBA00023860"/>
    </source>
</evidence>
<dbReference type="VEuPathDB" id="CryptoDB:Vbra_4530"/>
<feature type="compositionally biased region" description="Basic and acidic residues" evidence="2">
    <location>
        <begin position="1"/>
        <end position="11"/>
    </location>
</feature>
<feature type="region of interest" description="Disordered" evidence="2">
    <location>
        <begin position="1328"/>
        <end position="1358"/>
    </location>
</feature>
<dbReference type="EMBL" id="CDMY01000576">
    <property type="protein sequence ID" value="CEM24028.1"/>
    <property type="molecule type" value="Genomic_DNA"/>
</dbReference>
<feature type="compositionally biased region" description="Acidic residues" evidence="2">
    <location>
        <begin position="210"/>
        <end position="243"/>
    </location>
</feature>
<reference evidence="4 5" key="1">
    <citation type="submission" date="2014-11" db="EMBL/GenBank/DDBJ databases">
        <authorList>
            <person name="Zhu J."/>
            <person name="Qi W."/>
            <person name="Song R."/>
        </authorList>
    </citation>
    <scope>NUCLEOTIDE SEQUENCE [LARGE SCALE GENOMIC DNA]</scope>
</reference>
<dbReference type="GO" id="GO:0005524">
    <property type="term" value="F:ATP binding"/>
    <property type="evidence" value="ECO:0007669"/>
    <property type="project" value="InterPro"/>
</dbReference>
<feature type="region of interest" description="Disordered" evidence="2">
    <location>
        <begin position="1"/>
        <end position="77"/>
    </location>
</feature>
<dbReference type="Proteomes" id="UP000041254">
    <property type="component" value="Unassembled WGS sequence"/>
</dbReference>
<feature type="domain" description="Protein kinase" evidence="3">
    <location>
        <begin position="382"/>
        <end position="743"/>
    </location>
</feature>
<feature type="compositionally biased region" description="Basic and acidic residues" evidence="2">
    <location>
        <begin position="357"/>
        <end position="370"/>
    </location>
</feature>
<dbReference type="PANTHER" id="PTHR11909">
    <property type="entry name" value="CASEIN KINASE-RELATED"/>
    <property type="match status" value="1"/>
</dbReference>
<name>A0A0G4G6N8_VITBC</name>
<feature type="compositionally biased region" description="Basic and acidic residues" evidence="2">
    <location>
        <begin position="1345"/>
        <end position="1358"/>
    </location>
</feature>
<feature type="compositionally biased region" description="Low complexity" evidence="2">
    <location>
        <begin position="58"/>
        <end position="69"/>
    </location>
</feature>
<evidence type="ECO:0000313" key="5">
    <source>
        <dbReference type="Proteomes" id="UP000041254"/>
    </source>
</evidence>
<dbReference type="Gene3D" id="1.10.510.10">
    <property type="entry name" value="Transferase(Phosphotransferase) domain 1"/>
    <property type="match status" value="1"/>
</dbReference>
<dbReference type="GO" id="GO:0004672">
    <property type="term" value="F:protein kinase activity"/>
    <property type="evidence" value="ECO:0007669"/>
    <property type="project" value="InterPro"/>
</dbReference>